<evidence type="ECO:0000313" key="2">
    <source>
        <dbReference type="EMBL" id="GEO40365.1"/>
    </source>
</evidence>
<feature type="signal peptide" evidence="1">
    <location>
        <begin position="1"/>
        <end position="24"/>
    </location>
</feature>
<accession>A0A512DV75</accession>
<reference evidence="2 3" key="1">
    <citation type="submission" date="2019-07" db="EMBL/GenBank/DDBJ databases">
        <title>Whole genome shotgun sequence of Skermanella aerolata NBRC 106429.</title>
        <authorList>
            <person name="Hosoyama A."/>
            <person name="Uohara A."/>
            <person name="Ohji S."/>
            <person name="Ichikawa N."/>
        </authorList>
    </citation>
    <scope>NUCLEOTIDE SEQUENCE [LARGE SCALE GENOMIC DNA]</scope>
    <source>
        <strain evidence="2 3">NBRC 106429</strain>
    </source>
</reference>
<feature type="chain" id="PRO_5021815202" description="Sulfatase-modifying factor enzyme domain-containing protein" evidence="1">
    <location>
        <begin position="25"/>
        <end position="259"/>
    </location>
</feature>
<dbReference type="AlphaFoldDB" id="A0A512DV75"/>
<evidence type="ECO:0008006" key="4">
    <source>
        <dbReference type="Google" id="ProtNLM"/>
    </source>
</evidence>
<evidence type="ECO:0000313" key="3">
    <source>
        <dbReference type="Proteomes" id="UP000321523"/>
    </source>
</evidence>
<dbReference type="Proteomes" id="UP000321523">
    <property type="component" value="Unassembled WGS sequence"/>
</dbReference>
<keyword evidence="1" id="KW-0732">Signal</keyword>
<gene>
    <name evidence="2" type="ORF">SAE02_45130</name>
</gene>
<dbReference type="EMBL" id="BJYZ01000021">
    <property type="protein sequence ID" value="GEO40365.1"/>
    <property type="molecule type" value="Genomic_DNA"/>
</dbReference>
<protein>
    <recommendedName>
        <fullName evidence="4">Sulfatase-modifying factor enzyme domain-containing protein</fullName>
    </recommendedName>
</protein>
<organism evidence="2 3">
    <name type="scientific">Skermanella aerolata</name>
    <dbReference type="NCBI Taxonomy" id="393310"/>
    <lineage>
        <taxon>Bacteria</taxon>
        <taxon>Pseudomonadati</taxon>
        <taxon>Pseudomonadota</taxon>
        <taxon>Alphaproteobacteria</taxon>
        <taxon>Rhodospirillales</taxon>
        <taxon>Azospirillaceae</taxon>
        <taxon>Skermanella</taxon>
    </lineage>
</organism>
<proteinExistence type="predicted"/>
<keyword evidence="3" id="KW-1185">Reference proteome</keyword>
<evidence type="ECO:0000256" key="1">
    <source>
        <dbReference type="SAM" id="SignalP"/>
    </source>
</evidence>
<name>A0A512DV75_9PROT</name>
<sequence length="259" mass="28569">MGMGKVLRAVLAAGLFVFAGTASAASPDGADPQKRFIEAISDAAVPTPAKIDDRLVPIRRDNPALRWENDSPDARVKVVSWMSEDAFQRYYSQPEDLPADKSAPPTWGTMMWVTAVPQVRDFCRALGTRDNAAITNRLLQLIGLPPTGKNARFVEMWVSPKDMMRPCPDREVDDNRCEVDAASDVDDYRAWFTGNFAKSYSVSGAPWTRLGYTYDWAPASDTANPHKPKGVSEFILKPGAPYTISGRFTTLEYCGRPAS</sequence>
<comment type="caution">
    <text evidence="2">The sequence shown here is derived from an EMBL/GenBank/DDBJ whole genome shotgun (WGS) entry which is preliminary data.</text>
</comment>